<organism evidence="1 2">
    <name type="scientific">Pleurodeles waltl</name>
    <name type="common">Iberian ribbed newt</name>
    <dbReference type="NCBI Taxonomy" id="8319"/>
    <lineage>
        <taxon>Eukaryota</taxon>
        <taxon>Metazoa</taxon>
        <taxon>Chordata</taxon>
        <taxon>Craniata</taxon>
        <taxon>Vertebrata</taxon>
        <taxon>Euteleostomi</taxon>
        <taxon>Amphibia</taxon>
        <taxon>Batrachia</taxon>
        <taxon>Caudata</taxon>
        <taxon>Salamandroidea</taxon>
        <taxon>Salamandridae</taxon>
        <taxon>Pleurodelinae</taxon>
        <taxon>Pleurodeles</taxon>
    </lineage>
</organism>
<dbReference type="Proteomes" id="UP001066276">
    <property type="component" value="Chromosome 2_2"/>
</dbReference>
<dbReference type="EMBL" id="JANPWB010000004">
    <property type="protein sequence ID" value="KAJ1193181.1"/>
    <property type="molecule type" value="Genomic_DNA"/>
</dbReference>
<name>A0AAV7UXS0_PLEWA</name>
<evidence type="ECO:0000313" key="1">
    <source>
        <dbReference type="EMBL" id="KAJ1193181.1"/>
    </source>
</evidence>
<gene>
    <name evidence="1" type="ORF">NDU88_002486</name>
</gene>
<protein>
    <submittedName>
        <fullName evidence="1">Uncharacterized protein</fullName>
    </submittedName>
</protein>
<accession>A0AAV7UXS0</accession>
<reference evidence="1" key="1">
    <citation type="journal article" date="2022" name="bioRxiv">
        <title>Sequencing and chromosome-scale assembly of the giantPleurodeles waltlgenome.</title>
        <authorList>
            <person name="Brown T."/>
            <person name="Elewa A."/>
            <person name="Iarovenko S."/>
            <person name="Subramanian E."/>
            <person name="Araus A.J."/>
            <person name="Petzold A."/>
            <person name="Susuki M."/>
            <person name="Suzuki K.-i.T."/>
            <person name="Hayashi T."/>
            <person name="Toyoda A."/>
            <person name="Oliveira C."/>
            <person name="Osipova E."/>
            <person name="Leigh N.D."/>
            <person name="Simon A."/>
            <person name="Yun M.H."/>
        </authorList>
    </citation>
    <scope>NUCLEOTIDE SEQUENCE</scope>
    <source>
        <strain evidence="1">20211129_DDA</strain>
        <tissue evidence="1">Liver</tissue>
    </source>
</reference>
<comment type="caution">
    <text evidence="1">The sequence shown here is derived from an EMBL/GenBank/DDBJ whole genome shotgun (WGS) entry which is preliminary data.</text>
</comment>
<proteinExistence type="predicted"/>
<keyword evidence="2" id="KW-1185">Reference proteome</keyword>
<sequence length="91" mass="10057">MGRGFDCSALSGAAAALVPPRLFLRTGGPLTLGRGWAHSRGLQMVPRPMPRWAPRPFKRIHYLPGPCVLRFWEAAWRLPTVHAASAADEIR</sequence>
<dbReference type="AlphaFoldDB" id="A0AAV7UXS0"/>
<evidence type="ECO:0000313" key="2">
    <source>
        <dbReference type="Proteomes" id="UP001066276"/>
    </source>
</evidence>